<dbReference type="InterPro" id="IPR053301">
    <property type="entry name" value="F-box_motif"/>
</dbReference>
<dbReference type="Gene3D" id="1.25.40.10">
    <property type="entry name" value="Tetratricopeptide repeat domain"/>
    <property type="match status" value="1"/>
</dbReference>
<evidence type="ECO:0000256" key="1">
    <source>
        <dbReference type="SAM" id="Coils"/>
    </source>
</evidence>
<dbReference type="InterPro" id="IPR011990">
    <property type="entry name" value="TPR-like_helical_dom_sf"/>
</dbReference>
<feature type="region of interest" description="Disordered" evidence="2">
    <location>
        <begin position="357"/>
        <end position="400"/>
    </location>
</feature>
<gene>
    <name evidence="4" type="ORF">VA7868_03806</name>
</gene>
<evidence type="ECO:0000313" key="5">
    <source>
        <dbReference type="Proteomes" id="UP000184608"/>
    </source>
</evidence>
<feature type="transmembrane region" description="Helical" evidence="3">
    <location>
        <begin position="6"/>
        <end position="27"/>
    </location>
</feature>
<evidence type="ECO:0000256" key="3">
    <source>
        <dbReference type="SAM" id="Phobius"/>
    </source>
</evidence>
<dbReference type="Pfam" id="PF08238">
    <property type="entry name" value="Sel1"/>
    <property type="match status" value="4"/>
</dbReference>
<sequence>MSILGIFIGLAGLVLIGLVSWLMMMSLNQKKLDRERIAKGEARRKALEREKEDEHQERLLKAESGHVPTILFMAKEAERFNVKDALYWYEKAAELDSETGMYGVVRLCKKTVGDMVYEEKGRFWQKYIQGLEGNMAALCETGQAYLTGRGTNVDIEKGMSLLEKAALSNYTPAQLQLGDWFMSKDNPSPKPEDACFWFAKAAKLESEEGMIKLGLNYLKGIGIHQDHGKACYWLERCSEKGNAKAMYHAGKAWIDHGEHGNSIAYVWLFCSAKCGYEMAQNVRDEVGNKLGVEAVVLLQNFAKPLLKKLHEGGVTKHLLIKAFNKLYKRDVPVSGSGSGEGTEEILSSEHSELINKISASGVSGTEPVAEQEEKEEKEQKVSFEQTGVQVSTDYTDKNMH</sequence>
<dbReference type="Proteomes" id="UP000184608">
    <property type="component" value="Unassembled WGS sequence"/>
</dbReference>
<dbReference type="EMBL" id="FQXZ01000041">
    <property type="protein sequence ID" value="SHI48248.1"/>
    <property type="molecule type" value="Genomic_DNA"/>
</dbReference>
<dbReference type="OrthoDB" id="6114904at2"/>
<keyword evidence="5" id="KW-1185">Reference proteome</keyword>
<accession>A0A1M6BI38</accession>
<proteinExistence type="predicted"/>
<dbReference type="InterPro" id="IPR006597">
    <property type="entry name" value="Sel1-like"/>
</dbReference>
<evidence type="ECO:0000313" key="4">
    <source>
        <dbReference type="EMBL" id="SHI48248.1"/>
    </source>
</evidence>
<dbReference type="STRING" id="1216006.VA7868_03806"/>
<dbReference type="PANTHER" id="PTHR45088:SF1">
    <property type="entry name" value="OS04G0476000 PROTEIN"/>
    <property type="match status" value="1"/>
</dbReference>
<evidence type="ECO:0000256" key="2">
    <source>
        <dbReference type="SAM" id="MobiDB-lite"/>
    </source>
</evidence>
<keyword evidence="3" id="KW-0812">Transmembrane</keyword>
<dbReference type="PANTHER" id="PTHR45088">
    <property type="entry name" value="OSJNBA0022H21.17 PROTEIN"/>
    <property type="match status" value="1"/>
</dbReference>
<dbReference type="SUPFAM" id="SSF81901">
    <property type="entry name" value="HCP-like"/>
    <property type="match status" value="1"/>
</dbReference>
<feature type="coiled-coil region" evidence="1">
    <location>
        <begin position="30"/>
        <end position="57"/>
    </location>
</feature>
<organism evidence="4 5">
    <name type="scientific">Vibrio aerogenes CECT 7868</name>
    <dbReference type="NCBI Taxonomy" id="1216006"/>
    <lineage>
        <taxon>Bacteria</taxon>
        <taxon>Pseudomonadati</taxon>
        <taxon>Pseudomonadota</taxon>
        <taxon>Gammaproteobacteria</taxon>
        <taxon>Vibrionales</taxon>
        <taxon>Vibrionaceae</taxon>
        <taxon>Vibrio</taxon>
    </lineage>
</organism>
<dbReference type="SMART" id="SM00671">
    <property type="entry name" value="SEL1"/>
    <property type="match status" value="3"/>
</dbReference>
<protein>
    <submittedName>
        <fullName evidence="4">Sel1 repeat protein</fullName>
    </submittedName>
</protein>
<keyword evidence="3" id="KW-1133">Transmembrane helix</keyword>
<feature type="compositionally biased region" description="Polar residues" evidence="2">
    <location>
        <begin position="382"/>
        <end position="393"/>
    </location>
</feature>
<reference evidence="4 5" key="1">
    <citation type="submission" date="2016-11" db="EMBL/GenBank/DDBJ databases">
        <authorList>
            <person name="Jaros S."/>
            <person name="Januszkiewicz K."/>
            <person name="Wedrychowicz H."/>
        </authorList>
    </citation>
    <scope>NUCLEOTIDE SEQUENCE [LARGE SCALE GENOMIC DNA]</scope>
    <source>
        <strain evidence="4 5">CECT 7868</strain>
    </source>
</reference>
<dbReference type="RefSeq" id="WP_073605419.1">
    <property type="nucleotide sequence ID" value="NZ_FQXZ01000041.1"/>
</dbReference>
<keyword evidence="3" id="KW-0472">Membrane</keyword>
<name>A0A1M6BI38_9VIBR</name>
<keyword evidence="1" id="KW-0175">Coiled coil</keyword>
<dbReference type="AlphaFoldDB" id="A0A1M6BI38"/>